<gene>
    <name evidence="1" type="ORF">KKC1_04490</name>
</gene>
<evidence type="ECO:0000313" key="2">
    <source>
        <dbReference type="Proteomes" id="UP000197032"/>
    </source>
</evidence>
<dbReference type="PROSITE" id="PS51257">
    <property type="entry name" value="PROKAR_LIPOPROTEIN"/>
    <property type="match status" value="1"/>
</dbReference>
<accession>A0A1Z5HPH9</accession>
<organism evidence="1 2">
    <name type="scientific">Calderihabitans maritimus</name>
    <dbReference type="NCBI Taxonomy" id="1246530"/>
    <lineage>
        <taxon>Bacteria</taxon>
        <taxon>Bacillati</taxon>
        <taxon>Bacillota</taxon>
        <taxon>Clostridia</taxon>
        <taxon>Neomoorellales</taxon>
        <taxon>Calderihabitantaceae</taxon>
        <taxon>Calderihabitans</taxon>
    </lineage>
</organism>
<sequence length="443" mass="50448">MVQKKFLLATIFVSLIVILVAGCSSANSTNQSLRQAQSKDEVDQYLATMTPGLKRAEELGLVTALNMDIPVPEANTSVRLEKIWYNSKDVFLFYSLEYRPGVRLYFGSIEPADKGEKAWSGPGFTSNFAPEEGIIYQGRYYGRITFHPLYRDNEILPKVDKIIWNKAKLRIGDDTYELEPVALTVNYDRSREVEISHAVNQTWEILGRKFIVEKLVLGVAENRLKFTFVPQNESERIRWVRGEVFTDKGERNRIDMSVEKGEKPNEYWVVFPAFNELPQKITLSLEQLILVGDDELTFNIESAPYKQYLNFNSPKKIELNQELGRVHQTRVVLEDLVVDDRGIAWGLLFEPENDHLPYEALYADIPHDGSNNAEVQLPNTVYVTNEKGETGTLGQSGSGPGNRMGAFINAGFVKQSELLTVRITHMTFALNGRWILEIELEKE</sequence>
<proteinExistence type="predicted"/>
<evidence type="ECO:0008006" key="3">
    <source>
        <dbReference type="Google" id="ProtNLM"/>
    </source>
</evidence>
<evidence type="ECO:0000313" key="1">
    <source>
        <dbReference type="EMBL" id="GAW91287.1"/>
    </source>
</evidence>
<dbReference type="Proteomes" id="UP000197032">
    <property type="component" value="Unassembled WGS sequence"/>
</dbReference>
<comment type="caution">
    <text evidence="1">The sequence shown here is derived from an EMBL/GenBank/DDBJ whole genome shotgun (WGS) entry which is preliminary data.</text>
</comment>
<name>A0A1Z5HPH9_9FIRM</name>
<dbReference type="EMBL" id="BDGJ01000011">
    <property type="protein sequence ID" value="GAW91287.1"/>
    <property type="molecule type" value="Genomic_DNA"/>
</dbReference>
<dbReference type="AlphaFoldDB" id="A0A1Z5HPH9"/>
<reference evidence="2" key="1">
    <citation type="journal article" date="2017" name="Appl. Environ. Microbiol.">
        <title>Genomic analysis of Calderihabitans maritimus KKC1, a thermophilic hydrogenogenic carboxydotrophic bacterium isolated from marine sediment.</title>
        <authorList>
            <person name="Omae K."/>
            <person name="Yoneda Y."/>
            <person name="Fukuyama Y."/>
            <person name="Yoshida T."/>
            <person name="Sako Y."/>
        </authorList>
    </citation>
    <scope>NUCLEOTIDE SEQUENCE [LARGE SCALE GENOMIC DNA]</scope>
    <source>
        <strain evidence="2">KKC1</strain>
    </source>
</reference>
<keyword evidence="2" id="KW-1185">Reference proteome</keyword>
<protein>
    <recommendedName>
        <fullName evidence="3">Lipoprotein</fullName>
    </recommendedName>
</protein>